<feature type="transmembrane region" description="Helical" evidence="1">
    <location>
        <begin position="119"/>
        <end position="152"/>
    </location>
</feature>
<dbReference type="GO" id="GO:0016301">
    <property type="term" value="F:kinase activity"/>
    <property type="evidence" value="ECO:0007669"/>
    <property type="project" value="UniProtKB-KW"/>
</dbReference>
<dbReference type="RefSeq" id="WP_146854534.1">
    <property type="nucleotide sequence ID" value="NZ_BAAAHR010000002.1"/>
</dbReference>
<dbReference type="Proteomes" id="UP000522688">
    <property type="component" value="Unassembled WGS sequence"/>
</dbReference>
<dbReference type="Proteomes" id="UP000321154">
    <property type="component" value="Unassembled WGS sequence"/>
</dbReference>
<dbReference type="EMBL" id="BJUV01000012">
    <property type="protein sequence ID" value="GEK83162.1"/>
    <property type="molecule type" value="Genomic_DNA"/>
</dbReference>
<feature type="domain" description="Histidine kinase/HSP90-like ATPase" evidence="2">
    <location>
        <begin position="314"/>
        <end position="405"/>
    </location>
</feature>
<feature type="transmembrane region" description="Helical" evidence="1">
    <location>
        <begin position="29"/>
        <end position="46"/>
    </location>
</feature>
<name>A0A7W3JG96_9MICO</name>
<accession>A0A7W3JG96</accession>
<feature type="transmembrane region" description="Helical" evidence="1">
    <location>
        <begin position="58"/>
        <end position="82"/>
    </location>
</feature>
<dbReference type="AlphaFoldDB" id="A0A7W3JG96"/>
<evidence type="ECO:0000313" key="6">
    <source>
        <dbReference type="Proteomes" id="UP000522688"/>
    </source>
</evidence>
<keyword evidence="1" id="KW-1133">Transmembrane helix</keyword>
<organism evidence="4 6">
    <name type="scientific">Frigoribacterium faeni</name>
    <dbReference type="NCBI Taxonomy" id="145483"/>
    <lineage>
        <taxon>Bacteria</taxon>
        <taxon>Bacillati</taxon>
        <taxon>Actinomycetota</taxon>
        <taxon>Actinomycetes</taxon>
        <taxon>Micrococcales</taxon>
        <taxon>Microbacteriaceae</taxon>
        <taxon>Frigoribacterium</taxon>
    </lineage>
</organism>
<comment type="caution">
    <text evidence="4">The sequence shown here is derived from an EMBL/GenBank/DDBJ whole genome shotgun (WGS) entry which is preliminary data.</text>
</comment>
<reference evidence="3 5" key="1">
    <citation type="submission" date="2019-07" db="EMBL/GenBank/DDBJ databases">
        <title>Whole genome shotgun sequence of Frigoribacterium faeni NBRC 103066.</title>
        <authorList>
            <person name="Hosoyama A."/>
            <person name="Uohara A."/>
            <person name="Ohji S."/>
            <person name="Ichikawa N."/>
        </authorList>
    </citation>
    <scope>NUCLEOTIDE SEQUENCE [LARGE SCALE GENOMIC DNA]</scope>
    <source>
        <strain evidence="3 5">NBRC 103066</strain>
    </source>
</reference>
<keyword evidence="4" id="KW-0808">Transferase</keyword>
<keyword evidence="4" id="KW-0418">Kinase</keyword>
<sequence length="418" mass="43485">MAADPAPAGPTPPPRTSRNPISRALFEKVLGRVVAVAGLVFGIQTFPTMLGQIGTMQIAWAWIFGIAMFGGFLAIGVASVVVRGVDTASAFVAISYLIALITWPLAVQDPSVVQPSVPWLWYLCTVATAAAAYAFTAWIAIGYLFVAPLVYGLIRLTPSGGAVSLSRATLDSTYAILLGGAVLILVLILRQASANVDAAQATAVARYSNAIREHATELERVQVDAIVHDSVLTTFIQAARAYSPDERVLATNMARNAVAHLASAAASTPFDESTTTLESMRGRLVTVSAEMGVAVELRAHDLGDRSVPAAAAEALYSAAVQAFVNSSQHAGDGPGVHRWISVEASPEGGALIEVGDTGAGFDPEVVPAERLGVRVSIVERLGNAGGRACIESRPGVGTVIRLLWPSGDVAGPLPGRLS</sequence>
<evidence type="ECO:0000256" key="1">
    <source>
        <dbReference type="SAM" id="Phobius"/>
    </source>
</evidence>
<dbReference type="InterPro" id="IPR003594">
    <property type="entry name" value="HATPase_dom"/>
</dbReference>
<dbReference type="Gene3D" id="3.30.565.10">
    <property type="entry name" value="Histidine kinase-like ATPase, C-terminal domain"/>
    <property type="match status" value="1"/>
</dbReference>
<keyword evidence="1" id="KW-0472">Membrane</keyword>
<feature type="transmembrane region" description="Helical" evidence="1">
    <location>
        <begin position="88"/>
        <end position="107"/>
    </location>
</feature>
<dbReference type="Pfam" id="PF02518">
    <property type="entry name" value="HATPase_c"/>
    <property type="match status" value="1"/>
</dbReference>
<proteinExistence type="predicted"/>
<keyword evidence="5" id="KW-1185">Reference proteome</keyword>
<dbReference type="SUPFAM" id="SSF55874">
    <property type="entry name" value="ATPase domain of HSP90 chaperone/DNA topoisomerase II/histidine kinase"/>
    <property type="match status" value="1"/>
</dbReference>
<dbReference type="InterPro" id="IPR036890">
    <property type="entry name" value="HATPase_C_sf"/>
</dbReference>
<protein>
    <submittedName>
        <fullName evidence="4">Two-component sensor histidine kinase</fullName>
    </submittedName>
</protein>
<evidence type="ECO:0000259" key="2">
    <source>
        <dbReference type="Pfam" id="PF02518"/>
    </source>
</evidence>
<reference evidence="4 6" key="2">
    <citation type="submission" date="2020-07" db="EMBL/GenBank/DDBJ databases">
        <title>Sequencing the genomes of 1000 actinobacteria strains.</title>
        <authorList>
            <person name="Klenk H.-P."/>
        </authorList>
    </citation>
    <scope>NUCLEOTIDE SEQUENCE [LARGE SCALE GENOMIC DNA]</scope>
    <source>
        <strain evidence="4 6">DSM 10309</strain>
    </source>
</reference>
<gene>
    <name evidence="4" type="ORF">FB463_000490</name>
    <name evidence="3" type="ORF">FFA01_14710</name>
</gene>
<dbReference type="EMBL" id="JACGWW010000001">
    <property type="protein sequence ID" value="MBA8812266.1"/>
    <property type="molecule type" value="Genomic_DNA"/>
</dbReference>
<evidence type="ECO:0000313" key="4">
    <source>
        <dbReference type="EMBL" id="MBA8812266.1"/>
    </source>
</evidence>
<keyword evidence="1" id="KW-0812">Transmembrane</keyword>
<evidence type="ECO:0000313" key="3">
    <source>
        <dbReference type="EMBL" id="GEK83162.1"/>
    </source>
</evidence>
<feature type="transmembrane region" description="Helical" evidence="1">
    <location>
        <begin position="172"/>
        <end position="189"/>
    </location>
</feature>
<dbReference type="OrthoDB" id="144293at2"/>
<evidence type="ECO:0000313" key="5">
    <source>
        <dbReference type="Proteomes" id="UP000321154"/>
    </source>
</evidence>